<dbReference type="Pfam" id="PF07411">
    <property type="entry name" value="DUF1508"/>
    <property type="match status" value="1"/>
</dbReference>
<organism evidence="2 3">
    <name type="scientific">Solihabitans fulvus</name>
    <dbReference type="NCBI Taxonomy" id="1892852"/>
    <lineage>
        <taxon>Bacteria</taxon>
        <taxon>Bacillati</taxon>
        <taxon>Actinomycetota</taxon>
        <taxon>Actinomycetes</taxon>
        <taxon>Pseudonocardiales</taxon>
        <taxon>Pseudonocardiaceae</taxon>
        <taxon>Solihabitans</taxon>
    </lineage>
</organism>
<accession>A0A5B2WC28</accession>
<dbReference type="OrthoDB" id="9802792at2"/>
<protein>
    <submittedName>
        <fullName evidence="2">DUF1508 domain-containing protein</fullName>
    </submittedName>
</protein>
<dbReference type="AlphaFoldDB" id="A0A5B2WC28"/>
<comment type="caution">
    <text evidence="2">The sequence shown here is derived from an EMBL/GenBank/DDBJ whole genome shotgun (WGS) entry which is preliminary data.</text>
</comment>
<dbReference type="Proteomes" id="UP000323454">
    <property type="component" value="Unassembled WGS sequence"/>
</dbReference>
<name>A0A5B2WC28_9PSEU</name>
<dbReference type="SUPFAM" id="SSF160113">
    <property type="entry name" value="YegP-like"/>
    <property type="match status" value="1"/>
</dbReference>
<dbReference type="InterPro" id="IPR036913">
    <property type="entry name" value="YegP-like_sf"/>
</dbReference>
<feature type="domain" description="DUF1508" evidence="1">
    <location>
        <begin position="62"/>
        <end position="107"/>
    </location>
</feature>
<dbReference type="Gene3D" id="3.30.160.160">
    <property type="entry name" value="YegP-like"/>
    <property type="match status" value="1"/>
</dbReference>
<evidence type="ECO:0000313" key="3">
    <source>
        <dbReference type="Proteomes" id="UP000323454"/>
    </source>
</evidence>
<gene>
    <name evidence="2" type="ORF">F0L68_39825</name>
</gene>
<keyword evidence="3" id="KW-1185">Reference proteome</keyword>
<sequence length="107" mass="11685">MGEYEMECAQPVDTTTSRGEHRFDLLASLRPGCSTFIQCAPSQRVHTEGKGVAVVFKILPATNGQWYFRIMSGSNILATSETYVSKASARNTAQLIINNAGTGRIEE</sequence>
<evidence type="ECO:0000313" key="2">
    <source>
        <dbReference type="EMBL" id="KAA2248428.1"/>
    </source>
</evidence>
<evidence type="ECO:0000259" key="1">
    <source>
        <dbReference type="Pfam" id="PF07411"/>
    </source>
</evidence>
<dbReference type="EMBL" id="VUOB01000106">
    <property type="protein sequence ID" value="KAA2248428.1"/>
    <property type="molecule type" value="Genomic_DNA"/>
</dbReference>
<dbReference type="InterPro" id="IPR010879">
    <property type="entry name" value="DUF1508"/>
</dbReference>
<reference evidence="2 3" key="2">
    <citation type="submission" date="2019-09" db="EMBL/GenBank/DDBJ databases">
        <authorList>
            <person name="Jin C."/>
        </authorList>
    </citation>
    <scope>NUCLEOTIDE SEQUENCE [LARGE SCALE GENOMIC DNA]</scope>
    <source>
        <strain evidence="2 3">AN110305</strain>
    </source>
</reference>
<reference evidence="2 3" key="1">
    <citation type="submission" date="2019-09" db="EMBL/GenBank/DDBJ databases">
        <title>Goodfellowia gen. nov., a new genus of the Pseudonocardineae related to Actinoalloteichus, containing Goodfellowia coeruleoviolacea gen. nov., comb. nov. gen. nov., comb. nov.</title>
        <authorList>
            <person name="Labeda D."/>
        </authorList>
    </citation>
    <scope>NUCLEOTIDE SEQUENCE [LARGE SCALE GENOMIC DNA]</scope>
    <source>
        <strain evidence="2 3">AN110305</strain>
    </source>
</reference>
<proteinExistence type="predicted"/>